<dbReference type="EMBL" id="CABITT030000008">
    <property type="protein sequence ID" value="VVB13121.1"/>
    <property type="molecule type" value="Genomic_DNA"/>
</dbReference>
<comment type="caution">
    <text evidence="2">The sequence shown here is derived from an EMBL/GenBank/DDBJ whole genome shotgun (WGS) entry which is preliminary data.</text>
</comment>
<proteinExistence type="predicted"/>
<dbReference type="Proteomes" id="UP000489600">
    <property type="component" value="Unassembled WGS sequence"/>
</dbReference>
<protein>
    <submittedName>
        <fullName evidence="2">Uncharacterized protein</fullName>
    </submittedName>
</protein>
<evidence type="ECO:0000313" key="2">
    <source>
        <dbReference type="EMBL" id="VVB13121.1"/>
    </source>
</evidence>
<feature type="region of interest" description="Disordered" evidence="1">
    <location>
        <begin position="1"/>
        <end position="22"/>
    </location>
</feature>
<gene>
    <name evidence="2" type="ORF">ANE_LOCUS23565</name>
</gene>
<name>A0A565CHZ0_9BRAS</name>
<organism evidence="2 3">
    <name type="scientific">Arabis nemorensis</name>
    <dbReference type="NCBI Taxonomy" id="586526"/>
    <lineage>
        <taxon>Eukaryota</taxon>
        <taxon>Viridiplantae</taxon>
        <taxon>Streptophyta</taxon>
        <taxon>Embryophyta</taxon>
        <taxon>Tracheophyta</taxon>
        <taxon>Spermatophyta</taxon>
        <taxon>Magnoliopsida</taxon>
        <taxon>eudicotyledons</taxon>
        <taxon>Gunneridae</taxon>
        <taxon>Pentapetalae</taxon>
        <taxon>rosids</taxon>
        <taxon>malvids</taxon>
        <taxon>Brassicales</taxon>
        <taxon>Brassicaceae</taxon>
        <taxon>Arabideae</taxon>
        <taxon>Arabis</taxon>
    </lineage>
</organism>
<evidence type="ECO:0000256" key="1">
    <source>
        <dbReference type="SAM" id="MobiDB-lite"/>
    </source>
</evidence>
<reference evidence="2" key="1">
    <citation type="submission" date="2019-07" db="EMBL/GenBank/DDBJ databases">
        <authorList>
            <person name="Dittberner H."/>
        </authorList>
    </citation>
    <scope>NUCLEOTIDE SEQUENCE [LARGE SCALE GENOMIC DNA]</scope>
</reference>
<dbReference type="AlphaFoldDB" id="A0A565CHZ0"/>
<accession>A0A565CHZ0</accession>
<keyword evidence="3" id="KW-1185">Reference proteome</keyword>
<sequence length="95" mass="10444">MDKSPVVTAEEGEHSGTKEVQLPNPKISLSDLIFVICVDTDAKKLSLVRFGDDLKFGSNGRFLIEVEDLSGSGVTKSGGMDDVTIKWRVVYKRLE</sequence>
<dbReference type="OrthoDB" id="1107235at2759"/>
<evidence type="ECO:0000313" key="3">
    <source>
        <dbReference type="Proteomes" id="UP000489600"/>
    </source>
</evidence>